<dbReference type="InterPro" id="IPR046960">
    <property type="entry name" value="PPR_At4g14850-like_plant"/>
</dbReference>
<dbReference type="Pfam" id="PF14432">
    <property type="entry name" value="DYW_deaminase"/>
    <property type="match status" value="1"/>
</dbReference>
<sequence length="717" mass="80840">MPPILPPISSHQNHHCSLASLLKQCKTMKQFKQIHSQAIRTGLATSPVIQRQLLSFSSSQTWTDMEYAQLLFDEIPTPDVSHWNALIDGYSSHNSPKSAVTVYVSMISRGYKPDRDTFSFLLKGFTLEAAIEFGDEIHAQLVKLGMGSDEILTSLLVVMYTLTAEIDDARQLFDRSPTRDATIWNKLISGYCENSRFDESCKLFKDMIRENVMPDSATCISVVLACTKLKDLELGVQVHLHAEGKGMLPDLILENALIDMYTECGAIGAACRLFDGMRERNLASWSLLVVGLVKSGQIDHARQLFDQMPDRDALCYCTMIDAYVERRCFKEALEIFQAVQTGDLELGALTVVNVLIACAELGALETGEWVRCFLDRNNIDISNSIGNALIDMYVKCGTVGNAMWIFDKMHDRGKHTWNNIIVGLAINDHGEKALDMFGKMLKSGERPDEVTFCSIFTACANAGLIDKGRELYISMIDSYGMMPNVNHYCCMVDLLCRAGRLKEAFETILNMPMRPNTDIWGTFLGACKTFGSIEMGEFAAKNLMELNPNDITAYVLLTNLYAKCNRWEDQRRIRELLHKKGINKEPGCSFIEVKRVVHEFESGGGTHPLIEEIHSKLREINGKLKVFGYNSDGSEVFAEVFSVKKIFWHSEKVALAFGLLSSGPYATIRIVKNFRTCSDCHKAIKLLSKLYSREIVLRERNRVHHFRDGLCSCRDYW</sequence>
<evidence type="ECO:0000256" key="3">
    <source>
        <dbReference type="PROSITE-ProRule" id="PRU00708"/>
    </source>
</evidence>
<dbReference type="Pfam" id="PF13041">
    <property type="entry name" value="PPR_2"/>
    <property type="match status" value="3"/>
</dbReference>
<dbReference type="InterPro" id="IPR002885">
    <property type="entry name" value="PPR_rpt"/>
</dbReference>
<dbReference type="PANTHER" id="PTHR47926">
    <property type="entry name" value="PENTATRICOPEPTIDE REPEAT-CONTAINING PROTEIN"/>
    <property type="match status" value="1"/>
</dbReference>
<keyword evidence="6" id="KW-1185">Reference proteome</keyword>
<dbReference type="FunFam" id="1.25.40.10:FF:000348">
    <property type="entry name" value="Pentatricopeptide repeat-containing protein chloroplastic"/>
    <property type="match status" value="1"/>
</dbReference>
<feature type="domain" description="DYW" evidence="4">
    <location>
        <begin position="646"/>
        <end position="717"/>
    </location>
</feature>
<dbReference type="NCBIfam" id="TIGR00756">
    <property type="entry name" value="PPR"/>
    <property type="match status" value="5"/>
</dbReference>
<dbReference type="Pfam" id="PF01535">
    <property type="entry name" value="PPR"/>
    <property type="match status" value="4"/>
</dbReference>
<feature type="repeat" description="PPR" evidence="3">
    <location>
        <begin position="281"/>
        <end position="315"/>
    </location>
</feature>
<dbReference type="PROSITE" id="PS51375">
    <property type="entry name" value="PPR"/>
    <property type="match status" value="5"/>
</dbReference>
<evidence type="ECO:0000256" key="2">
    <source>
        <dbReference type="ARBA" id="ARBA00022946"/>
    </source>
</evidence>
<protein>
    <recommendedName>
        <fullName evidence="4">DYW domain-containing protein</fullName>
    </recommendedName>
</protein>
<accession>A0A9P9ZAF3</accession>
<dbReference type="AlphaFoldDB" id="A0A9P9ZAF3"/>
<dbReference type="PANTHER" id="PTHR47926:SF492">
    <property type="entry name" value="DYW DOMAIN-CONTAINING PROTEIN"/>
    <property type="match status" value="1"/>
</dbReference>
<feature type="repeat" description="PPR" evidence="3">
    <location>
        <begin position="79"/>
        <end position="113"/>
    </location>
</feature>
<gene>
    <name evidence="5" type="ORF">LUZ63_016717</name>
</gene>
<keyword evidence="2" id="KW-0809">Transit peptide</keyword>
<dbReference type="InterPro" id="IPR011990">
    <property type="entry name" value="TPR-like_helical_dom_sf"/>
</dbReference>
<dbReference type="GO" id="GO:0009451">
    <property type="term" value="P:RNA modification"/>
    <property type="evidence" value="ECO:0007669"/>
    <property type="project" value="InterPro"/>
</dbReference>
<dbReference type="InterPro" id="IPR032867">
    <property type="entry name" value="DYW_dom"/>
</dbReference>
<keyword evidence="1" id="KW-0677">Repeat</keyword>
<dbReference type="EMBL" id="JAMQYH010000005">
    <property type="protein sequence ID" value="KAJ1685327.1"/>
    <property type="molecule type" value="Genomic_DNA"/>
</dbReference>
<dbReference type="InterPro" id="IPR046848">
    <property type="entry name" value="E_motif"/>
</dbReference>
<feature type="repeat" description="PPR" evidence="3">
    <location>
        <begin position="413"/>
        <end position="447"/>
    </location>
</feature>
<dbReference type="OrthoDB" id="185373at2759"/>
<evidence type="ECO:0000259" key="4">
    <source>
        <dbReference type="Pfam" id="PF14432"/>
    </source>
</evidence>
<evidence type="ECO:0000313" key="5">
    <source>
        <dbReference type="EMBL" id="KAJ1685327.1"/>
    </source>
</evidence>
<proteinExistence type="predicted"/>
<feature type="repeat" description="PPR" evidence="3">
    <location>
        <begin position="180"/>
        <end position="214"/>
    </location>
</feature>
<dbReference type="GO" id="GO:0008270">
    <property type="term" value="F:zinc ion binding"/>
    <property type="evidence" value="ECO:0007669"/>
    <property type="project" value="InterPro"/>
</dbReference>
<organism evidence="5 6">
    <name type="scientific">Rhynchospora breviuscula</name>
    <dbReference type="NCBI Taxonomy" id="2022672"/>
    <lineage>
        <taxon>Eukaryota</taxon>
        <taxon>Viridiplantae</taxon>
        <taxon>Streptophyta</taxon>
        <taxon>Embryophyta</taxon>
        <taxon>Tracheophyta</taxon>
        <taxon>Spermatophyta</taxon>
        <taxon>Magnoliopsida</taxon>
        <taxon>Liliopsida</taxon>
        <taxon>Poales</taxon>
        <taxon>Cyperaceae</taxon>
        <taxon>Cyperoideae</taxon>
        <taxon>Rhynchosporeae</taxon>
        <taxon>Rhynchospora</taxon>
    </lineage>
</organism>
<dbReference type="Gene3D" id="1.25.40.10">
    <property type="entry name" value="Tetratricopeptide repeat domain"/>
    <property type="match status" value="3"/>
</dbReference>
<reference evidence="5" key="1">
    <citation type="journal article" date="2022" name="Cell">
        <title>Repeat-based holocentromeres influence genome architecture and karyotype evolution.</title>
        <authorList>
            <person name="Hofstatter P.G."/>
            <person name="Thangavel G."/>
            <person name="Lux T."/>
            <person name="Neumann P."/>
            <person name="Vondrak T."/>
            <person name="Novak P."/>
            <person name="Zhang M."/>
            <person name="Costa L."/>
            <person name="Castellani M."/>
            <person name="Scott A."/>
            <person name="Toegelov H."/>
            <person name="Fuchs J."/>
            <person name="Mata-Sucre Y."/>
            <person name="Dias Y."/>
            <person name="Vanzela A.L.L."/>
            <person name="Huettel B."/>
            <person name="Almeida C.C.S."/>
            <person name="Simkova H."/>
            <person name="Souza G."/>
            <person name="Pedrosa-Harand A."/>
            <person name="Macas J."/>
            <person name="Mayer K.F.X."/>
            <person name="Houben A."/>
            <person name="Marques A."/>
        </authorList>
    </citation>
    <scope>NUCLEOTIDE SEQUENCE</scope>
    <source>
        <strain evidence="5">RhyBre1mFocal</strain>
    </source>
</reference>
<dbReference type="GO" id="GO:0003723">
    <property type="term" value="F:RNA binding"/>
    <property type="evidence" value="ECO:0007669"/>
    <property type="project" value="InterPro"/>
</dbReference>
<dbReference type="FunFam" id="1.25.40.10:FF:000184">
    <property type="entry name" value="Pentatricopeptide repeat-containing protein, chloroplastic"/>
    <property type="match status" value="1"/>
</dbReference>
<dbReference type="Pfam" id="PF12854">
    <property type="entry name" value="PPR_1"/>
    <property type="match status" value="1"/>
</dbReference>
<comment type="caution">
    <text evidence="5">The sequence shown here is derived from an EMBL/GenBank/DDBJ whole genome shotgun (WGS) entry which is preliminary data.</text>
</comment>
<dbReference type="Proteomes" id="UP001151287">
    <property type="component" value="Unassembled WGS sequence"/>
</dbReference>
<evidence type="ECO:0000313" key="6">
    <source>
        <dbReference type="Proteomes" id="UP001151287"/>
    </source>
</evidence>
<name>A0A9P9ZAF3_9POAL</name>
<feature type="repeat" description="PPR" evidence="3">
    <location>
        <begin position="448"/>
        <end position="483"/>
    </location>
</feature>
<dbReference type="SUPFAM" id="SSF48452">
    <property type="entry name" value="TPR-like"/>
    <property type="match status" value="1"/>
</dbReference>
<evidence type="ECO:0000256" key="1">
    <source>
        <dbReference type="ARBA" id="ARBA00022737"/>
    </source>
</evidence>
<dbReference type="Pfam" id="PF20431">
    <property type="entry name" value="E_motif"/>
    <property type="match status" value="1"/>
</dbReference>